<dbReference type="AlphaFoldDB" id="A0A0G1U9Z7"/>
<sequence>MNSETKTHSTGSVSSTCQNCHGSFVIEPEDFAFYEKIQVPPPTFCPECREKRRIAFRNERSLYKRKCDLCGKEVVSRISPDKPYPTYCRDCWHSDKWDVLSYGMDFDPQRPFFAQYKKLLHLVPHVSMYNGNVVNSDWVNQETDDKNCYLNVGGHYNQDSAYNTYELYGKDSFDNHWLLNSEFCYENIGCMRCYRVFFSRDCFDCQDVFFSIDCRNCTNVIGSAGLRNKKYVLFNKQVSQKEYDDFFKAHPISSHTAAAELREKATPVWHSIPRRYSAIFKSVNSTGNNINESKNARYVFDSEKVEDSKFLFISGWIKDSYDETSHGAAELSYECSSGGGVYNSKFVSYCMGTDPLKQAHSFNLEYCFAIADCEDCFGCVGLRNKKNCILNKQYSEEEYRTKVAEIRDQMMKVPYVDMLGREYRYGEFFPADLSLFGYNETAAMDYYLLTRDEALAQGYTWSDYESEMNVQFSEYEISDDIKDVKDDVLEKVLKCEVSAKPYKIIPMELAFYRRMGLPLPRRAPLQRHKDRVAKLLPRKLFDRMCECGGAKSDKGGYMNTVKHFHGDGPCPNTVQTSYAPDRPEIVYCEQCYQSEVV</sequence>
<reference evidence="1 2" key="1">
    <citation type="journal article" date="2015" name="Nature">
        <title>rRNA introns, odd ribosomes, and small enigmatic genomes across a large radiation of phyla.</title>
        <authorList>
            <person name="Brown C.T."/>
            <person name="Hug L.A."/>
            <person name="Thomas B.C."/>
            <person name="Sharon I."/>
            <person name="Castelle C.J."/>
            <person name="Singh A."/>
            <person name="Wilkins M.J."/>
            <person name="Williams K.H."/>
            <person name="Banfield J.F."/>
        </authorList>
    </citation>
    <scope>NUCLEOTIDE SEQUENCE [LARGE SCALE GENOMIC DNA]</scope>
</reference>
<proteinExistence type="predicted"/>
<accession>A0A0G1U9Z7</accession>
<organism evidence="1 2">
    <name type="scientific">Candidatus Jorgensenbacteria bacterium GW2011_GWA1_48_11</name>
    <dbReference type="NCBI Taxonomy" id="1618660"/>
    <lineage>
        <taxon>Bacteria</taxon>
        <taxon>Candidatus Joergenseniibacteriota</taxon>
    </lineage>
</organism>
<dbReference type="Proteomes" id="UP000034956">
    <property type="component" value="Unassembled WGS sequence"/>
</dbReference>
<evidence type="ECO:0000313" key="2">
    <source>
        <dbReference type="Proteomes" id="UP000034956"/>
    </source>
</evidence>
<name>A0A0G1U9Z7_9BACT</name>
<dbReference type="EMBL" id="LCPF01000005">
    <property type="protein sequence ID" value="KKU90952.1"/>
    <property type="molecule type" value="Genomic_DNA"/>
</dbReference>
<protein>
    <submittedName>
        <fullName evidence="1">Uncharacterized protein</fullName>
    </submittedName>
</protein>
<evidence type="ECO:0000313" key="1">
    <source>
        <dbReference type="EMBL" id="KKU90952.1"/>
    </source>
</evidence>
<gene>
    <name evidence="1" type="ORF">UY23_C0005G0048</name>
</gene>
<comment type="caution">
    <text evidence="1">The sequence shown here is derived from an EMBL/GenBank/DDBJ whole genome shotgun (WGS) entry which is preliminary data.</text>
</comment>